<protein>
    <submittedName>
        <fullName evidence="12">Kinase-like domain-containing protein</fullName>
    </submittedName>
</protein>
<dbReference type="Gene3D" id="3.30.200.20">
    <property type="entry name" value="Phosphorylase Kinase, domain 1"/>
    <property type="match status" value="1"/>
</dbReference>
<feature type="binding site" evidence="8">
    <location>
        <position position="495"/>
    </location>
    <ligand>
        <name>ATP</name>
        <dbReference type="ChEBI" id="CHEBI:30616"/>
    </ligand>
</feature>
<keyword evidence="2" id="KW-0723">Serine/threonine-protein kinase</keyword>
<dbReference type="PROSITE" id="PS00107">
    <property type="entry name" value="PROTEIN_KINASE_ATP"/>
    <property type="match status" value="1"/>
</dbReference>
<organism evidence="12 13">
    <name type="scientific">Absidia repens</name>
    <dbReference type="NCBI Taxonomy" id="90262"/>
    <lineage>
        <taxon>Eukaryota</taxon>
        <taxon>Fungi</taxon>
        <taxon>Fungi incertae sedis</taxon>
        <taxon>Mucoromycota</taxon>
        <taxon>Mucoromycotina</taxon>
        <taxon>Mucoromycetes</taxon>
        <taxon>Mucorales</taxon>
        <taxon>Cunninghamellaceae</taxon>
        <taxon>Absidia</taxon>
    </lineage>
</organism>
<dbReference type="STRING" id="90262.A0A1X2IFQ0"/>
<dbReference type="FunFam" id="1.10.510.10:FF:000048">
    <property type="entry name" value="Protein kinase C"/>
    <property type="match status" value="1"/>
</dbReference>
<feature type="compositionally biased region" description="Low complexity" evidence="9">
    <location>
        <begin position="258"/>
        <end position="267"/>
    </location>
</feature>
<dbReference type="FunFam" id="3.30.200.20:FF:000103">
    <property type="entry name" value="Protein kinase C"/>
    <property type="match status" value="1"/>
</dbReference>
<dbReference type="PROSITE" id="PS50011">
    <property type="entry name" value="PROTEIN_KINASE_DOM"/>
    <property type="match status" value="1"/>
</dbReference>
<keyword evidence="6 12" id="KW-0418">Kinase</keyword>
<evidence type="ECO:0000259" key="11">
    <source>
        <dbReference type="PROSITE" id="PS51285"/>
    </source>
</evidence>
<dbReference type="PANTHER" id="PTHR24351">
    <property type="entry name" value="RIBOSOMAL PROTEIN S6 KINASE"/>
    <property type="match status" value="1"/>
</dbReference>
<dbReference type="InterPro" id="IPR011009">
    <property type="entry name" value="Kinase-like_dom_sf"/>
</dbReference>
<evidence type="ECO:0000256" key="6">
    <source>
        <dbReference type="ARBA" id="ARBA00022777"/>
    </source>
</evidence>
<dbReference type="GO" id="GO:0004674">
    <property type="term" value="F:protein serine/threonine kinase activity"/>
    <property type="evidence" value="ECO:0007669"/>
    <property type="project" value="UniProtKB-KW"/>
</dbReference>
<dbReference type="EMBL" id="MCGE01000012">
    <property type="protein sequence ID" value="ORZ15659.1"/>
    <property type="molecule type" value="Genomic_DNA"/>
</dbReference>
<feature type="domain" description="Protein kinase" evidence="10">
    <location>
        <begin position="466"/>
        <end position="753"/>
    </location>
</feature>
<keyword evidence="13" id="KW-1185">Reference proteome</keyword>
<keyword evidence="3" id="KW-0597">Phosphoprotein</keyword>
<dbReference type="Gene3D" id="3.30.1520.10">
    <property type="entry name" value="Phox-like domain"/>
    <property type="match status" value="1"/>
</dbReference>
<feature type="region of interest" description="Disordered" evidence="9">
    <location>
        <begin position="208"/>
        <end position="236"/>
    </location>
</feature>
<keyword evidence="4" id="KW-0808">Transferase</keyword>
<dbReference type="GO" id="GO:0005524">
    <property type="term" value="F:ATP binding"/>
    <property type="evidence" value="ECO:0007669"/>
    <property type="project" value="UniProtKB-UniRule"/>
</dbReference>
<dbReference type="InterPro" id="IPR017892">
    <property type="entry name" value="Pkinase_C"/>
</dbReference>
<evidence type="ECO:0000313" key="12">
    <source>
        <dbReference type="EMBL" id="ORZ15659.1"/>
    </source>
</evidence>
<keyword evidence="7 8" id="KW-0067">ATP-binding</keyword>
<dbReference type="InterPro" id="IPR008271">
    <property type="entry name" value="Ser/Thr_kinase_AS"/>
</dbReference>
<dbReference type="GO" id="GO:0035091">
    <property type="term" value="F:phosphatidylinositol binding"/>
    <property type="evidence" value="ECO:0007669"/>
    <property type="project" value="InterPro"/>
</dbReference>
<feature type="region of interest" description="Disordered" evidence="9">
    <location>
        <begin position="989"/>
        <end position="1013"/>
    </location>
</feature>
<feature type="region of interest" description="Disordered" evidence="9">
    <location>
        <begin position="258"/>
        <end position="286"/>
    </location>
</feature>
<comment type="caution">
    <text evidence="12">The sequence shown here is derived from an EMBL/GenBank/DDBJ whole genome shotgun (WGS) entry which is preliminary data.</text>
</comment>
<dbReference type="PROSITE" id="PS00108">
    <property type="entry name" value="PROTEIN_KINASE_ST"/>
    <property type="match status" value="1"/>
</dbReference>
<dbReference type="SMART" id="SM00220">
    <property type="entry name" value="S_TKc"/>
    <property type="match status" value="1"/>
</dbReference>
<dbReference type="AlphaFoldDB" id="A0A1X2IFQ0"/>
<dbReference type="Gene3D" id="1.10.510.10">
    <property type="entry name" value="Transferase(Phosphotransferase) domain 1"/>
    <property type="match status" value="1"/>
</dbReference>
<keyword evidence="5 8" id="KW-0547">Nucleotide-binding</keyword>
<evidence type="ECO:0000256" key="2">
    <source>
        <dbReference type="ARBA" id="ARBA00022527"/>
    </source>
</evidence>
<dbReference type="OrthoDB" id="63267at2759"/>
<feature type="region of interest" description="Disordered" evidence="9">
    <location>
        <begin position="328"/>
        <end position="347"/>
    </location>
</feature>
<sequence length="1013" mass="115051">MSFLSIKKSTLNLKGSILRQAHRFSSAHQPPSPKRKHEQPRQKEQTIQQQPLEKTPASSPLVSTPSSQNYDLLSIFVSEATHAIIANNEKNIRHEQTPLILFSIVVDHGDKQVHLSRSASDVIALEQLFKKYHDDIPSLPIFTNTTITSSAAPTLTNSVIHNFTLRRLFPKSKSRATNEEKLQLWLRLCAMHPILSRSSQWHKFLSPQREQDTVVNKTTRTASSQHQDLYHSSTAAPATTKETPTMLHIYYVQQQQQQQQHQQQQQQSPLQKAQHSSLPIHSVSTVNEYHPSIPTETIRRYNLDDPVLTLSSIISLHLDSVEVYSGTASKTKDQDDDSIDSNCGNEGDESFNSDCKIVVDCDDDDDGGDSGLHELASLLPSPPSESSFGFIDDWVSTSGVGTSIAIHHPLLMSSTRQANRPSLGKGNTDETQVTSSSINHLVSTTYQQMDPTKEHKQTSRMTLDDLQFLKVLGKGCMGKVMLVRHHQSARLYALKSISKEWVITQREIDHTIMERNILSKVSKIHHPFLIKLHHSFQDANQLFLVLDYHVGSDLATQLQLHYSFDAARCRFYTAEILLGLQELHRLGILYRDLKPENILLAADGHIVLTDFGFSRLFDENEENQLYSLESAENTRRPYHTRTFCGTVEYMAAEMYLSEEYTFAVDYWSLGIILYEMVLGYTPFDADNDSELYRRVLEDPIDIPEDMSLDTADLILGLLERDPRDRLGCAQFYEGGSDSQSILDQDDIRQHPYFYHLDWSDVYNKRLPAPFVPHIKSETDVSHFAPDFINLSPRLSAPCRHEDFGDYDDDDIYDLDPDCKAWEKTRYKDQYYYEDDQDQQYLEDAFAGYSYINENTCVDTDSLLNEDNNQHHQCGNDGNTTVLGLVDTISSSSEDSSLIHEGIDHISRQYRGTACMAITTTATVTSTTSVTAASTHYHHRTNTPEQLLSYSSSRSPYCTNLRSTTPSQQLGFPRLQHRYNQHYSTISSSSLSLSSSSHPDPSHQNESDEFIWLH</sequence>
<gene>
    <name evidence="12" type="ORF">BCR42DRAFT_352495</name>
</gene>
<dbReference type="InterPro" id="IPR000719">
    <property type="entry name" value="Prot_kinase_dom"/>
</dbReference>
<feature type="region of interest" description="Disordered" evidence="9">
    <location>
        <begin position="23"/>
        <end position="65"/>
    </location>
</feature>
<dbReference type="InterPro" id="IPR000961">
    <property type="entry name" value="AGC-kinase_C"/>
</dbReference>
<feature type="compositionally biased region" description="Polar residues" evidence="9">
    <location>
        <begin position="213"/>
        <end position="233"/>
    </location>
</feature>
<feature type="compositionally biased region" description="Polar residues" evidence="9">
    <location>
        <begin position="45"/>
        <end position="65"/>
    </location>
</feature>
<evidence type="ECO:0000256" key="1">
    <source>
        <dbReference type="ARBA" id="ARBA00009903"/>
    </source>
</evidence>
<name>A0A1X2IFQ0_9FUNG</name>
<dbReference type="Pfam" id="PF00069">
    <property type="entry name" value="Pkinase"/>
    <property type="match status" value="1"/>
</dbReference>
<evidence type="ECO:0000256" key="7">
    <source>
        <dbReference type="ARBA" id="ARBA00022840"/>
    </source>
</evidence>
<dbReference type="Proteomes" id="UP000193560">
    <property type="component" value="Unassembled WGS sequence"/>
</dbReference>
<dbReference type="InterPro" id="IPR017441">
    <property type="entry name" value="Protein_kinase_ATP_BS"/>
</dbReference>
<evidence type="ECO:0000256" key="9">
    <source>
        <dbReference type="SAM" id="MobiDB-lite"/>
    </source>
</evidence>
<feature type="domain" description="AGC-kinase C-terminal" evidence="11">
    <location>
        <begin position="754"/>
        <end position="860"/>
    </location>
</feature>
<feature type="compositionally biased region" description="Polar residues" evidence="9">
    <location>
        <begin position="268"/>
        <end position="286"/>
    </location>
</feature>
<dbReference type="SMART" id="SM00133">
    <property type="entry name" value="S_TK_X"/>
    <property type="match status" value="1"/>
</dbReference>
<reference evidence="12 13" key="1">
    <citation type="submission" date="2016-07" db="EMBL/GenBank/DDBJ databases">
        <title>Pervasive Adenine N6-methylation of Active Genes in Fungi.</title>
        <authorList>
            <consortium name="DOE Joint Genome Institute"/>
            <person name="Mondo S.J."/>
            <person name="Dannebaum R.O."/>
            <person name="Kuo R.C."/>
            <person name="Labutti K."/>
            <person name="Haridas S."/>
            <person name="Kuo A."/>
            <person name="Salamov A."/>
            <person name="Ahrendt S.R."/>
            <person name="Lipzen A."/>
            <person name="Sullivan W."/>
            <person name="Andreopoulos W.B."/>
            <person name="Clum A."/>
            <person name="Lindquist E."/>
            <person name="Daum C."/>
            <person name="Ramamoorthy G.K."/>
            <person name="Gryganskyi A."/>
            <person name="Culley D."/>
            <person name="Magnuson J.K."/>
            <person name="James T.Y."/>
            <person name="O'Malley M.A."/>
            <person name="Stajich J.E."/>
            <person name="Spatafora J.W."/>
            <person name="Visel A."/>
            <person name="Grigoriev I.V."/>
        </authorList>
    </citation>
    <scope>NUCLEOTIDE SEQUENCE [LARGE SCALE GENOMIC DNA]</scope>
    <source>
        <strain evidence="12 13">NRRL 1336</strain>
    </source>
</reference>
<evidence type="ECO:0000313" key="13">
    <source>
        <dbReference type="Proteomes" id="UP000193560"/>
    </source>
</evidence>
<dbReference type="SUPFAM" id="SSF56112">
    <property type="entry name" value="Protein kinase-like (PK-like)"/>
    <property type="match status" value="1"/>
</dbReference>
<dbReference type="Pfam" id="PF00433">
    <property type="entry name" value="Pkinase_C"/>
    <property type="match status" value="1"/>
</dbReference>
<comment type="similarity">
    <text evidence="1">Belongs to the protein kinase superfamily. AGC Ser/Thr protein kinase family.</text>
</comment>
<evidence type="ECO:0000256" key="5">
    <source>
        <dbReference type="ARBA" id="ARBA00022741"/>
    </source>
</evidence>
<proteinExistence type="inferred from homology"/>
<dbReference type="PROSITE" id="PS51285">
    <property type="entry name" value="AGC_KINASE_CTER"/>
    <property type="match status" value="1"/>
</dbReference>
<dbReference type="InterPro" id="IPR036871">
    <property type="entry name" value="PX_dom_sf"/>
</dbReference>
<evidence type="ECO:0000256" key="3">
    <source>
        <dbReference type="ARBA" id="ARBA00022553"/>
    </source>
</evidence>
<evidence type="ECO:0000259" key="10">
    <source>
        <dbReference type="PROSITE" id="PS50011"/>
    </source>
</evidence>
<accession>A0A1X2IFQ0</accession>
<evidence type="ECO:0000256" key="8">
    <source>
        <dbReference type="PROSITE-ProRule" id="PRU10141"/>
    </source>
</evidence>
<evidence type="ECO:0000256" key="4">
    <source>
        <dbReference type="ARBA" id="ARBA00022679"/>
    </source>
</evidence>